<dbReference type="EMBL" id="JACCDF010000001">
    <property type="protein sequence ID" value="NYS59320.1"/>
    <property type="molecule type" value="Genomic_DNA"/>
</dbReference>
<dbReference type="InterPro" id="IPR013675">
    <property type="entry name" value="Mtase_sm_N"/>
</dbReference>
<dbReference type="AlphaFoldDB" id="A0A7Z0RTK1"/>
<dbReference type="PANTHER" id="PTHR47816:SF4">
    <property type="entry name" value="RIBOSOMAL RNA SMALL SUBUNIT METHYLTRANSFERASE C"/>
    <property type="match status" value="1"/>
</dbReference>
<dbReference type="CDD" id="cd02440">
    <property type="entry name" value="AdoMet_MTases"/>
    <property type="match status" value="1"/>
</dbReference>
<evidence type="ECO:0000259" key="6">
    <source>
        <dbReference type="Pfam" id="PF05175"/>
    </source>
</evidence>
<keyword evidence="5" id="KW-0949">S-adenosyl-L-methionine</keyword>
<dbReference type="SUPFAM" id="SSF53335">
    <property type="entry name" value="S-adenosyl-L-methionine-dependent methyltransferases"/>
    <property type="match status" value="1"/>
</dbReference>
<keyword evidence="4 8" id="KW-0808">Transferase</keyword>
<dbReference type="GO" id="GO:0003676">
    <property type="term" value="F:nucleic acid binding"/>
    <property type="evidence" value="ECO:0007669"/>
    <property type="project" value="InterPro"/>
</dbReference>
<gene>
    <name evidence="8" type="ORF">HZS81_00850</name>
</gene>
<evidence type="ECO:0000256" key="3">
    <source>
        <dbReference type="ARBA" id="ARBA00022603"/>
    </source>
</evidence>
<evidence type="ECO:0000256" key="1">
    <source>
        <dbReference type="ARBA" id="ARBA00022490"/>
    </source>
</evidence>
<evidence type="ECO:0000313" key="9">
    <source>
        <dbReference type="Proteomes" id="UP000586119"/>
    </source>
</evidence>
<dbReference type="Pfam" id="PF08468">
    <property type="entry name" value="MTS_N"/>
    <property type="match status" value="1"/>
</dbReference>
<feature type="domain" description="Methyltransferase small N-terminal" evidence="7">
    <location>
        <begin position="13"/>
        <end position="155"/>
    </location>
</feature>
<keyword evidence="3 8" id="KW-0489">Methyltransferase</keyword>
<dbReference type="GO" id="GO:0008990">
    <property type="term" value="F:rRNA (guanine-N2-)-methyltransferase activity"/>
    <property type="evidence" value="ECO:0007669"/>
    <property type="project" value="InterPro"/>
</dbReference>
<reference evidence="8 9" key="1">
    <citation type="journal article" date="2015" name="Int. J. Syst. Evol. Microbiol.">
        <title>Halomonas salicampi sp. nov., a halotolerant and alkalitolerant bacterium isolated from a saltern soil.</title>
        <authorList>
            <person name="Lee J.C."/>
            <person name="Kim Y.S."/>
            <person name="Yun B.S."/>
            <person name="Whang K.S."/>
        </authorList>
    </citation>
    <scope>NUCLEOTIDE SEQUENCE [LARGE SCALE GENOMIC DNA]</scope>
    <source>
        <strain evidence="8 9">BH103</strain>
    </source>
</reference>
<evidence type="ECO:0000256" key="4">
    <source>
        <dbReference type="ARBA" id="ARBA00022679"/>
    </source>
</evidence>
<evidence type="ECO:0000313" key="8">
    <source>
        <dbReference type="EMBL" id="NYS59320.1"/>
    </source>
</evidence>
<keyword evidence="1" id="KW-0963">Cytoplasm</keyword>
<protein>
    <submittedName>
        <fullName evidence="8">Methyltransferase</fullName>
    </submittedName>
</protein>
<comment type="caution">
    <text evidence="8">The sequence shown here is derived from an EMBL/GenBank/DDBJ whole genome shotgun (WGS) entry which is preliminary data.</text>
</comment>
<dbReference type="Proteomes" id="UP000586119">
    <property type="component" value="Unassembled WGS sequence"/>
</dbReference>
<dbReference type="PROSITE" id="PS00092">
    <property type="entry name" value="N6_MTASE"/>
    <property type="match status" value="1"/>
</dbReference>
<sequence>MNGTAKSASPSCQLLQRQGEVFERDVATQPLWAVSPPQDAWLIAQAQGVISADHAVLRAFQEQSKVAQSPFAHVSIPSDAHVILFWPKAHELGIWWLKWLCEHLPPGASIDVVGEHQGGIKRVPKVLTELGLSCDKVDSARRCSLFATQAQPLGQKSDAAWKTFEALGLTLCSHPGVFGHGKLDEGTTLLLETLDHKLPKKTRQILDVGCGDGIITAWLAQRGHDVTAVDISEFALEATRKTLEANELTGRVLASDVYQALGDERFDLIISNPPFHQERDIHYGAAGRLISGAPSQLSRGGQLILVANAFLPYPERLTLAFNRFEVVADDRRFKVYWAGSR</sequence>
<evidence type="ECO:0000259" key="7">
    <source>
        <dbReference type="Pfam" id="PF08468"/>
    </source>
</evidence>
<dbReference type="Pfam" id="PF05175">
    <property type="entry name" value="MTS"/>
    <property type="match status" value="1"/>
</dbReference>
<organism evidence="8 9">
    <name type="scientific">Vreelandella salicampi</name>
    <dbReference type="NCBI Taxonomy" id="1449798"/>
    <lineage>
        <taxon>Bacteria</taxon>
        <taxon>Pseudomonadati</taxon>
        <taxon>Pseudomonadota</taxon>
        <taxon>Gammaproteobacteria</taxon>
        <taxon>Oceanospirillales</taxon>
        <taxon>Halomonadaceae</taxon>
        <taxon>Vreelandella</taxon>
    </lineage>
</organism>
<evidence type="ECO:0000256" key="2">
    <source>
        <dbReference type="ARBA" id="ARBA00022552"/>
    </source>
</evidence>
<dbReference type="Gene3D" id="3.40.50.150">
    <property type="entry name" value="Vaccinia Virus protein VP39"/>
    <property type="match status" value="2"/>
</dbReference>
<dbReference type="InterPro" id="IPR002052">
    <property type="entry name" value="DNA_methylase_N6_adenine_CS"/>
</dbReference>
<dbReference type="InterPro" id="IPR029063">
    <property type="entry name" value="SAM-dependent_MTases_sf"/>
</dbReference>
<dbReference type="RefSeq" id="WP_179928664.1">
    <property type="nucleotide sequence ID" value="NZ_JACCDF010000001.1"/>
</dbReference>
<evidence type="ECO:0000256" key="5">
    <source>
        <dbReference type="ARBA" id="ARBA00022691"/>
    </source>
</evidence>
<name>A0A7Z0RTK1_9GAMM</name>
<keyword evidence="9" id="KW-1185">Reference proteome</keyword>
<dbReference type="PANTHER" id="PTHR47816">
    <property type="entry name" value="RIBOSOMAL RNA SMALL SUBUNIT METHYLTRANSFERASE C"/>
    <property type="match status" value="1"/>
</dbReference>
<keyword evidence="2" id="KW-0698">rRNA processing</keyword>
<dbReference type="InterPro" id="IPR046977">
    <property type="entry name" value="RsmC/RlmG"/>
</dbReference>
<dbReference type="InterPro" id="IPR007848">
    <property type="entry name" value="Small_mtfrase_dom"/>
</dbReference>
<feature type="domain" description="Methyltransferase small" evidence="6">
    <location>
        <begin position="169"/>
        <end position="336"/>
    </location>
</feature>
<proteinExistence type="predicted"/>
<accession>A0A7Z0RTK1</accession>